<evidence type="ECO:0000313" key="3">
    <source>
        <dbReference type="Proteomes" id="UP000004095"/>
    </source>
</evidence>
<dbReference type="Proteomes" id="UP000004095">
    <property type="component" value="Unassembled WGS sequence"/>
</dbReference>
<dbReference type="AlphaFoldDB" id="A1ZYT6"/>
<evidence type="ECO:0000313" key="2">
    <source>
        <dbReference type="EMBL" id="EAY24433.1"/>
    </source>
</evidence>
<keyword evidence="3" id="KW-1185">Reference proteome</keyword>
<organism evidence="2 3">
    <name type="scientific">Microscilla marina ATCC 23134</name>
    <dbReference type="NCBI Taxonomy" id="313606"/>
    <lineage>
        <taxon>Bacteria</taxon>
        <taxon>Pseudomonadati</taxon>
        <taxon>Bacteroidota</taxon>
        <taxon>Cytophagia</taxon>
        <taxon>Cytophagales</taxon>
        <taxon>Microscillaceae</taxon>
        <taxon>Microscilla</taxon>
    </lineage>
</organism>
<accession>A1ZYT6</accession>
<sequence>MLNKAFFVQIVINTLAIMGHCITAIVLKGDYDQALAETFDLYGIPLGFDLHLFFIDHYYSAYWQEKLETTKVLDSAKGTNHLIYPNEFALVELLQMIVCSRFVTFAVIVTDYFGGVGDQFAQVYQNTALVSPHFDTINKALEWLGVVPTKGLDAFDTVGLSKYRTNPDYLDKYADLADELGV</sequence>
<gene>
    <name evidence="2" type="ORF">M23134_06287</name>
</gene>
<reference evidence="2 3" key="1">
    <citation type="submission" date="2007-01" db="EMBL/GenBank/DDBJ databases">
        <authorList>
            <person name="Haygood M."/>
            <person name="Podell S."/>
            <person name="Anderson C."/>
            <person name="Hopkinson B."/>
            <person name="Roe K."/>
            <person name="Barbeau K."/>
            <person name="Gaasterland T."/>
            <person name="Ferriera S."/>
            <person name="Johnson J."/>
            <person name="Kravitz S."/>
            <person name="Beeson K."/>
            <person name="Sutton G."/>
            <person name="Rogers Y.-H."/>
            <person name="Friedman R."/>
            <person name="Frazier M."/>
            <person name="Venter J.C."/>
        </authorList>
    </citation>
    <scope>NUCLEOTIDE SEQUENCE [LARGE SCALE GENOMIC DNA]</scope>
    <source>
        <strain evidence="2 3">ATCC 23134</strain>
    </source>
</reference>
<keyword evidence="1" id="KW-1133">Transmembrane helix</keyword>
<evidence type="ECO:0000256" key="1">
    <source>
        <dbReference type="SAM" id="Phobius"/>
    </source>
</evidence>
<protein>
    <submittedName>
        <fullName evidence="2">Uncharacterized protein</fullName>
    </submittedName>
</protein>
<name>A1ZYT6_MICM2</name>
<keyword evidence="1" id="KW-0812">Transmembrane</keyword>
<feature type="transmembrane region" description="Helical" evidence="1">
    <location>
        <begin position="6"/>
        <end position="27"/>
    </location>
</feature>
<dbReference type="EMBL" id="AAWS01000069">
    <property type="protein sequence ID" value="EAY24433.1"/>
    <property type="molecule type" value="Genomic_DNA"/>
</dbReference>
<dbReference type="eggNOG" id="ENOG503347Y">
    <property type="taxonomic scope" value="Bacteria"/>
</dbReference>
<keyword evidence="1" id="KW-0472">Membrane</keyword>
<comment type="caution">
    <text evidence="2">The sequence shown here is derived from an EMBL/GenBank/DDBJ whole genome shotgun (WGS) entry which is preliminary data.</text>
</comment>
<proteinExistence type="predicted"/>